<evidence type="ECO:0000313" key="16">
    <source>
        <dbReference type="EMBL" id="EAT15610.1"/>
    </source>
</evidence>
<dbReference type="OrthoDB" id="9780552at2"/>
<evidence type="ECO:0000256" key="6">
    <source>
        <dbReference type="ARBA" id="ARBA00022692"/>
    </source>
</evidence>
<organism evidence="16 17">
    <name type="scientific">Desulfuromonas acetoxidans (strain DSM 684 / 11070)</name>
    <dbReference type="NCBI Taxonomy" id="281689"/>
    <lineage>
        <taxon>Bacteria</taxon>
        <taxon>Pseudomonadati</taxon>
        <taxon>Thermodesulfobacteriota</taxon>
        <taxon>Desulfuromonadia</taxon>
        <taxon>Desulfuromonadales</taxon>
        <taxon>Desulfuromonadaceae</taxon>
        <taxon>Desulfuromonas</taxon>
    </lineage>
</organism>
<evidence type="ECO:0000256" key="11">
    <source>
        <dbReference type="ARBA" id="ARBA00033245"/>
    </source>
</evidence>
<dbReference type="Pfam" id="PF02096">
    <property type="entry name" value="60KD_IMP"/>
    <property type="match status" value="1"/>
</dbReference>
<sequence>MENKNTLVALILMLIVWTGFTFLFPPSENQSPDSEVTAKAEDKSLKQDISVDAQTVVDIQNNISNVKTSDRFITFENDVFEATISVSTSTLVDLKLKDYKRDIDNDSDLVSLLDKSDDIKSLVYYGNNDFSQLSNALFNTKITDDHVFVSQDSLQVDFYSTVDNFEINKRYIFYKNKYDFDIVYSLKNISSDSRNGNVVLSLSNFWSEDIKGNRLEFVGPVYFSDDELNTIDVEDINNDVYSNIAWSGFENKYFFSALIGNDKFSNLLVKHQNNYVQTNLISTDLTISNGQQLDFKTKVFYGPKDVQILKGVDDNLVRVVDYGFFKILAKPLHTVLNFFYGYIGNYGFSIILLTVIIKMLFWPLTQKSYVSMKAMQKIQPEMKKLREKYGNDRESLNRKMMELYREHRVNPLGGCLPMLVQIPVFFALYKVLLGTIELRHAPFIFWITDLSVKDPYYITPLVMGLTMFIQQKLTPNTMDPMQAKMMLAMPVVFTFLFLNFPAGLVVYWLVNNLLTIFQQYLIYKKPA</sequence>
<dbReference type="HAMAP" id="MF_01810">
    <property type="entry name" value="YidC_type1"/>
    <property type="match status" value="1"/>
</dbReference>
<comment type="subcellular location">
    <subcellularLocation>
        <location evidence="1">Cell inner membrane</location>
        <topology evidence="1">Multi-pass membrane protein</topology>
    </subcellularLocation>
    <subcellularLocation>
        <location evidence="13">Cell membrane</location>
        <topology evidence="13">Multi-pass membrane protein</topology>
    </subcellularLocation>
</comment>
<dbReference type="NCBIfam" id="TIGR03592">
    <property type="entry name" value="yidC_oxa1_cterm"/>
    <property type="match status" value="1"/>
</dbReference>
<dbReference type="PANTHER" id="PTHR12428">
    <property type="entry name" value="OXA1"/>
    <property type="match status" value="1"/>
</dbReference>
<dbReference type="PRINTS" id="PR01900">
    <property type="entry name" value="YIDCPROTEIN"/>
</dbReference>
<dbReference type="NCBIfam" id="TIGR03593">
    <property type="entry name" value="yidC_nterm"/>
    <property type="match status" value="1"/>
</dbReference>
<dbReference type="NCBIfam" id="NF002353">
    <property type="entry name" value="PRK01318.1-4"/>
    <property type="match status" value="1"/>
</dbReference>
<evidence type="ECO:0000259" key="14">
    <source>
        <dbReference type="Pfam" id="PF02096"/>
    </source>
</evidence>
<name>Q1JZF7_DESA6</name>
<keyword evidence="6 13" id="KW-0812">Transmembrane</keyword>
<evidence type="ECO:0000256" key="13">
    <source>
        <dbReference type="HAMAP-Rule" id="MF_01810"/>
    </source>
</evidence>
<keyword evidence="7 13" id="KW-0653">Protein transport</keyword>
<comment type="function">
    <text evidence="13">Required for the insertion and/or proper folding and/or complex formation of integral membrane proteins into the membrane. Involved in integration of membrane proteins that insert both dependently and independently of the Sec translocase complex, as well as at least some lipoproteins. Aids folding of multispanning membrane proteins.</text>
</comment>
<dbReference type="Proteomes" id="UP000005695">
    <property type="component" value="Unassembled WGS sequence"/>
</dbReference>
<dbReference type="GO" id="GO:0015031">
    <property type="term" value="P:protein transport"/>
    <property type="evidence" value="ECO:0007669"/>
    <property type="project" value="UniProtKB-KW"/>
</dbReference>
<evidence type="ECO:0000256" key="10">
    <source>
        <dbReference type="ARBA" id="ARBA00023186"/>
    </source>
</evidence>
<dbReference type="CDD" id="cd20070">
    <property type="entry name" value="5TM_YidC_Alb3"/>
    <property type="match status" value="1"/>
</dbReference>
<evidence type="ECO:0000256" key="1">
    <source>
        <dbReference type="ARBA" id="ARBA00004429"/>
    </source>
</evidence>
<protein>
    <recommendedName>
        <fullName evidence="3 13">Membrane protein insertase YidC</fullName>
    </recommendedName>
    <alternativeName>
        <fullName evidence="12 13">Foldase YidC</fullName>
    </alternativeName>
    <alternativeName>
        <fullName evidence="11 13">Membrane integrase YidC</fullName>
    </alternativeName>
    <alternativeName>
        <fullName evidence="13">Membrane protein YidC</fullName>
    </alternativeName>
</protein>
<gene>
    <name evidence="13" type="primary">yidC</name>
    <name evidence="16" type="ORF">Dace_1472</name>
</gene>
<dbReference type="GO" id="GO:0032977">
    <property type="term" value="F:membrane insertase activity"/>
    <property type="evidence" value="ECO:0007669"/>
    <property type="project" value="InterPro"/>
</dbReference>
<dbReference type="RefSeq" id="WP_006000547.1">
    <property type="nucleotide sequence ID" value="NZ_AAEW02000009.1"/>
</dbReference>
<dbReference type="InterPro" id="IPR038221">
    <property type="entry name" value="YidC_periplasmic_sf"/>
</dbReference>
<evidence type="ECO:0000256" key="7">
    <source>
        <dbReference type="ARBA" id="ARBA00022927"/>
    </source>
</evidence>
<dbReference type="InterPro" id="IPR028053">
    <property type="entry name" value="Membr_insert_YidC_N"/>
</dbReference>
<evidence type="ECO:0000256" key="9">
    <source>
        <dbReference type="ARBA" id="ARBA00023136"/>
    </source>
</evidence>
<dbReference type="CDD" id="cd19961">
    <property type="entry name" value="EcYidC-like_peri"/>
    <property type="match status" value="1"/>
</dbReference>
<comment type="subunit">
    <text evidence="13">Interacts with the Sec translocase complex via SecD. Specifically interacts with transmembrane segments of nascent integral membrane proteins during membrane integration.</text>
</comment>
<dbReference type="Pfam" id="PF14849">
    <property type="entry name" value="YidC_periplas"/>
    <property type="match status" value="1"/>
</dbReference>
<feature type="transmembrane region" description="Helical" evidence="13">
    <location>
        <begin position="409"/>
        <end position="429"/>
    </location>
</feature>
<feature type="transmembrane region" description="Helical" evidence="13">
    <location>
        <begin position="485"/>
        <end position="510"/>
    </location>
</feature>
<keyword evidence="10 13" id="KW-0143">Chaperone</keyword>
<feature type="transmembrane region" description="Helical" evidence="13">
    <location>
        <begin position="7"/>
        <end position="24"/>
    </location>
</feature>
<keyword evidence="4 13" id="KW-0813">Transport</keyword>
<reference evidence="16" key="2">
    <citation type="submission" date="2006-05" db="EMBL/GenBank/DDBJ databases">
        <title>Sequencing of the draft genome and assembly of Desulfuromonas acetoxidans DSM 684.</title>
        <authorList>
            <consortium name="US DOE Joint Genome Institute (JGI-PGF)"/>
            <person name="Copeland A."/>
            <person name="Lucas S."/>
            <person name="Lapidus A."/>
            <person name="Barry K."/>
            <person name="Detter J.C."/>
            <person name="Glavina del Rio T."/>
            <person name="Hammon N."/>
            <person name="Israni S."/>
            <person name="Dalin E."/>
            <person name="Tice H."/>
            <person name="Bruce D."/>
            <person name="Pitluck S."/>
            <person name="Richardson P."/>
        </authorList>
    </citation>
    <scope>NUCLEOTIDE SEQUENCE [LARGE SCALE GENOMIC DNA]</scope>
    <source>
        <strain evidence="16">DSM 684</strain>
    </source>
</reference>
<dbReference type="Gene3D" id="2.70.98.90">
    <property type="match status" value="1"/>
</dbReference>
<dbReference type="EMBL" id="AAEW02000009">
    <property type="protein sequence ID" value="EAT15610.1"/>
    <property type="molecule type" value="Genomic_DNA"/>
</dbReference>
<evidence type="ECO:0000259" key="15">
    <source>
        <dbReference type="Pfam" id="PF14849"/>
    </source>
</evidence>
<keyword evidence="5 13" id="KW-1003">Cell membrane</keyword>
<dbReference type="InterPro" id="IPR019998">
    <property type="entry name" value="Membr_insert_YidC"/>
</dbReference>
<dbReference type="PRINTS" id="PR00701">
    <property type="entry name" value="60KDINNERMP"/>
</dbReference>
<evidence type="ECO:0000256" key="5">
    <source>
        <dbReference type="ARBA" id="ARBA00022475"/>
    </source>
</evidence>
<accession>Q1JZF7</accession>
<evidence type="ECO:0000256" key="4">
    <source>
        <dbReference type="ARBA" id="ARBA00022448"/>
    </source>
</evidence>
<dbReference type="InterPro" id="IPR028055">
    <property type="entry name" value="YidC/Oxa/ALB_C"/>
</dbReference>
<dbReference type="GO" id="GO:0051205">
    <property type="term" value="P:protein insertion into membrane"/>
    <property type="evidence" value="ECO:0007669"/>
    <property type="project" value="TreeGrafter"/>
</dbReference>
<evidence type="ECO:0000256" key="12">
    <source>
        <dbReference type="ARBA" id="ARBA00033342"/>
    </source>
</evidence>
<keyword evidence="17" id="KW-1185">Reference proteome</keyword>
<dbReference type="InterPro" id="IPR001708">
    <property type="entry name" value="YidC/ALB3/OXA1/COX18"/>
</dbReference>
<dbReference type="NCBIfam" id="NF002352">
    <property type="entry name" value="PRK01318.1-3"/>
    <property type="match status" value="1"/>
</dbReference>
<dbReference type="GO" id="GO:0005886">
    <property type="term" value="C:plasma membrane"/>
    <property type="evidence" value="ECO:0007669"/>
    <property type="project" value="UniProtKB-SubCell"/>
</dbReference>
<feature type="domain" description="Membrane insertase YidC/Oxa/ALB C-terminal" evidence="14">
    <location>
        <begin position="346"/>
        <end position="524"/>
    </location>
</feature>
<evidence type="ECO:0000256" key="3">
    <source>
        <dbReference type="ARBA" id="ARBA00015325"/>
    </source>
</evidence>
<feature type="domain" description="Membrane insertase YidC N-terminal" evidence="15">
    <location>
        <begin position="73"/>
        <end position="334"/>
    </location>
</feature>
<dbReference type="PANTHER" id="PTHR12428:SF65">
    <property type="entry name" value="CYTOCHROME C OXIDASE ASSEMBLY PROTEIN COX18, MITOCHONDRIAL"/>
    <property type="match status" value="1"/>
</dbReference>
<evidence type="ECO:0000313" key="17">
    <source>
        <dbReference type="Proteomes" id="UP000005695"/>
    </source>
</evidence>
<keyword evidence="9 13" id="KW-0472">Membrane</keyword>
<comment type="caution">
    <text evidence="16">The sequence shown here is derived from an EMBL/GenBank/DDBJ whole genome shotgun (WGS) entry which is preliminary data.</text>
</comment>
<reference evidence="16" key="1">
    <citation type="submission" date="2006-05" db="EMBL/GenBank/DDBJ databases">
        <title>Annotation of the draft genome assembly of Desulfuromonas acetoxidans DSM 684.</title>
        <authorList>
            <consortium name="US DOE Joint Genome Institute (JGI-ORNL)"/>
            <person name="Larimer F."/>
            <person name="Land M."/>
            <person name="Hauser L."/>
        </authorList>
    </citation>
    <scope>NUCLEOTIDE SEQUENCE [LARGE SCALE GENOMIC DNA]</scope>
    <source>
        <strain evidence="16">DSM 684</strain>
    </source>
</reference>
<comment type="similarity">
    <text evidence="2 13">Belongs to the OXA1/ALB3/YidC family. Type 1 subfamily.</text>
</comment>
<dbReference type="AlphaFoldDB" id="Q1JZF7"/>
<dbReference type="InterPro" id="IPR047196">
    <property type="entry name" value="YidC_ALB_C"/>
</dbReference>
<keyword evidence="8 13" id="KW-1133">Transmembrane helix</keyword>
<proteinExistence type="inferred from homology"/>
<evidence type="ECO:0000256" key="8">
    <source>
        <dbReference type="ARBA" id="ARBA00022989"/>
    </source>
</evidence>
<evidence type="ECO:0000256" key="2">
    <source>
        <dbReference type="ARBA" id="ARBA00010527"/>
    </source>
</evidence>
<feature type="transmembrane region" description="Helical" evidence="13">
    <location>
        <begin position="339"/>
        <end position="362"/>
    </location>
</feature>